<dbReference type="GO" id="GO:0003677">
    <property type="term" value="F:DNA binding"/>
    <property type="evidence" value="ECO:0007669"/>
    <property type="project" value="InterPro"/>
</dbReference>
<dbReference type="SUPFAM" id="SSF52540">
    <property type="entry name" value="P-loop containing nucleoside triphosphate hydrolases"/>
    <property type="match status" value="1"/>
</dbReference>
<dbReference type="SUPFAM" id="SSF48019">
    <property type="entry name" value="post-AAA+ oligomerization domain-like"/>
    <property type="match status" value="1"/>
</dbReference>
<dbReference type="RefSeq" id="WP_126717589.1">
    <property type="nucleotide sequence ID" value="NZ_RWJF01000001.1"/>
</dbReference>
<dbReference type="InterPro" id="IPR008921">
    <property type="entry name" value="DNA_pol3_clamp-load_cplx_C"/>
</dbReference>
<evidence type="ECO:0000313" key="9">
    <source>
        <dbReference type="Proteomes" id="UP000274661"/>
    </source>
</evidence>
<keyword evidence="4" id="KW-0235">DNA replication</keyword>
<evidence type="ECO:0000313" key="8">
    <source>
        <dbReference type="EMBL" id="RST29749.1"/>
    </source>
</evidence>
<comment type="caution">
    <text evidence="8">The sequence shown here is derived from an EMBL/GenBank/DDBJ whole genome shotgun (WGS) entry which is preliminary data.</text>
</comment>
<reference evidence="8 9" key="1">
    <citation type="submission" date="2018-12" db="EMBL/GenBank/DDBJ databases">
        <title>Sphingomonas sp. HMF7854 Genome sequencing and assembly.</title>
        <authorList>
            <person name="Cha I."/>
            <person name="Kang H."/>
            <person name="Kim H."/>
            <person name="Kang J."/>
            <person name="Joh K."/>
        </authorList>
    </citation>
    <scope>NUCLEOTIDE SEQUENCE [LARGE SCALE GENOMIC DNA]</scope>
    <source>
        <strain evidence="8 9">HMF7854</strain>
    </source>
</reference>
<comment type="similarity">
    <text evidence="6">Belongs to the DNA polymerase HolA subunit family.</text>
</comment>
<evidence type="ECO:0000256" key="1">
    <source>
        <dbReference type="ARBA" id="ARBA00012417"/>
    </source>
</evidence>
<gene>
    <name evidence="8" type="ORF">HMF7854_02095</name>
</gene>
<dbReference type="GO" id="GO:0003887">
    <property type="term" value="F:DNA-directed DNA polymerase activity"/>
    <property type="evidence" value="ECO:0007669"/>
    <property type="project" value="UniProtKB-KW"/>
</dbReference>
<dbReference type="GO" id="GO:0009360">
    <property type="term" value="C:DNA polymerase III complex"/>
    <property type="evidence" value="ECO:0007669"/>
    <property type="project" value="TreeGrafter"/>
</dbReference>
<dbReference type="InterPro" id="IPR005790">
    <property type="entry name" value="DNA_polIII_delta"/>
</dbReference>
<comment type="catalytic activity">
    <reaction evidence="7">
        <text>DNA(n) + a 2'-deoxyribonucleoside 5'-triphosphate = DNA(n+1) + diphosphate</text>
        <dbReference type="Rhea" id="RHEA:22508"/>
        <dbReference type="Rhea" id="RHEA-COMP:17339"/>
        <dbReference type="Rhea" id="RHEA-COMP:17340"/>
        <dbReference type="ChEBI" id="CHEBI:33019"/>
        <dbReference type="ChEBI" id="CHEBI:61560"/>
        <dbReference type="ChEBI" id="CHEBI:173112"/>
        <dbReference type="EC" id="2.7.7.7"/>
    </reaction>
</comment>
<accession>A0A429V765</accession>
<proteinExistence type="inferred from homology"/>
<protein>
    <recommendedName>
        <fullName evidence="1">DNA-directed DNA polymerase</fullName>
        <ecNumber evidence="1">2.7.7.7</ecNumber>
    </recommendedName>
</protein>
<evidence type="ECO:0000256" key="7">
    <source>
        <dbReference type="ARBA" id="ARBA00049244"/>
    </source>
</evidence>
<dbReference type="PANTHER" id="PTHR34388">
    <property type="entry name" value="DNA POLYMERASE III SUBUNIT DELTA"/>
    <property type="match status" value="1"/>
</dbReference>
<evidence type="ECO:0000256" key="6">
    <source>
        <dbReference type="ARBA" id="ARBA00034754"/>
    </source>
</evidence>
<name>A0A429V765_9SPHN</name>
<dbReference type="PANTHER" id="PTHR34388:SF1">
    <property type="entry name" value="DNA POLYMERASE III SUBUNIT DELTA"/>
    <property type="match status" value="1"/>
</dbReference>
<dbReference type="Gene3D" id="1.20.272.10">
    <property type="match status" value="1"/>
</dbReference>
<keyword evidence="5" id="KW-0239">DNA-directed DNA polymerase</keyword>
<keyword evidence="9" id="KW-1185">Reference proteome</keyword>
<dbReference type="Proteomes" id="UP000274661">
    <property type="component" value="Unassembled WGS sequence"/>
</dbReference>
<evidence type="ECO:0000256" key="4">
    <source>
        <dbReference type="ARBA" id="ARBA00022705"/>
    </source>
</evidence>
<evidence type="ECO:0000256" key="5">
    <source>
        <dbReference type="ARBA" id="ARBA00022932"/>
    </source>
</evidence>
<evidence type="ECO:0000256" key="2">
    <source>
        <dbReference type="ARBA" id="ARBA00022679"/>
    </source>
</evidence>
<keyword evidence="2" id="KW-0808">Transferase</keyword>
<dbReference type="EC" id="2.7.7.7" evidence="1"/>
<dbReference type="OrthoDB" id="9804983at2"/>
<dbReference type="InterPro" id="IPR027417">
    <property type="entry name" value="P-loop_NTPase"/>
</dbReference>
<keyword evidence="3" id="KW-0548">Nucleotidyltransferase</keyword>
<dbReference type="Gene3D" id="3.40.50.300">
    <property type="entry name" value="P-loop containing nucleotide triphosphate hydrolases"/>
    <property type="match status" value="1"/>
</dbReference>
<sequence length="338" mass="35704">MKADRKRLGEALDRPDPAIRFYLFHGDDGSTSRALADRLLKGCAAEKAPLAAAELRSDPARLVDEAQAIGLFGGARLLWIEPAGEECAAAVTALLDAPAAESATVAIAGKLRKGSALLKLAEGAKTALAHVSYEPSARDADQAILALAASVGLRIRPDVARRVAQATNADPLVARQELTKFALYLDATPGAPKDLGHDTVDAVGVDASEGEGSRAVDLALTGSTVALVAELDRLEAGSLEAISLLRALQRRLLLLAPLHARVQGGESVDSVLATQKRTLFWRDFDAIAPMLRLWNADKLAQLGERLAQLECNLMLQPIPTDASLGEEIVAIARAAARR</sequence>
<organism evidence="8 9">
    <name type="scientific">Sphingomonas ginkgonis</name>
    <dbReference type="NCBI Taxonomy" id="2315330"/>
    <lineage>
        <taxon>Bacteria</taxon>
        <taxon>Pseudomonadati</taxon>
        <taxon>Pseudomonadota</taxon>
        <taxon>Alphaproteobacteria</taxon>
        <taxon>Sphingomonadales</taxon>
        <taxon>Sphingomonadaceae</taxon>
        <taxon>Sphingomonas</taxon>
    </lineage>
</organism>
<dbReference type="EMBL" id="RWJF01000001">
    <property type="protein sequence ID" value="RST29749.1"/>
    <property type="molecule type" value="Genomic_DNA"/>
</dbReference>
<dbReference type="GO" id="GO:0006261">
    <property type="term" value="P:DNA-templated DNA replication"/>
    <property type="evidence" value="ECO:0007669"/>
    <property type="project" value="TreeGrafter"/>
</dbReference>
<evidence type="ECO:0000256" key="3">
    <source>
        <dbReference type="ARBA" id="ARBA00022695"/>
    </source>
</evidence>
<dbReference type="AlphaFoldDB" id="A0A429V765"/>